<dbReference type="InterPro" id="IPR029068">
    <property type="entry name" value="Glyas_Bleomycin-R_OHBP_Dase"/>
</dbReference>
<keyword evidence="2" id="KW-0456">Lyase</keyword>
<protein>
    <submittedName>
        <fullName evidence="2">4a-hydroxytetrahydrobiopterin dehydratase</fullName>
        <ecNumber evidence="2">4.2.1.96</ecNumber>
    </submittedName>
</protein>
<keyword evidence="3" id="KW-1185">Reference proteome</keyword>
<dbReference type="InterPro" id="IPR001533">
    <property type="entry name" value="Pterin_deHydtase"/>
</dbReference>
<dbReference type="PANTHER" id="PTHR35908">
    <property type="entry name" value="HYPOTHETICAL FUSION PROTEIN"/>
    <property type="match status" value="1"/>
</dbReference>
<organism evidence="2 3">
    <name type="scientific">Paractinoplanes pyxinae</name>
    <dbReference type="NCBI Taxonomy" id="2997416"/>
    <lineage>
        <taxon>Bacteria</taxon>
        <taxon>Bacillati</taxon>
        <taxon>Actinomycetota</taxon>
        <taxon>Actinomycetes</taxon>
        <taxon>Micromonosporales</taxon>
        <taxon>Micromonosporaceae</taxon>
        <taxon>Paractinoplanes</taxon>
    </lineage>
</organism>
<evidence type="ECO:0000259" key="1">
    <source>
        <dbReference type="Pfam" id="PF18029"/>
    </source>
</evidence>
<reference evidence="2" key="1">
    <citation type="submission" date="2022-11" db="EMBL/GenBank/DDBJ databases">
        <authorList>
            <person name="Somphong A."/>
            <person name="Phongsopitanun W."/>
        </authorList>
    </citation>
    <scope>NUCLEOTIDE SEQUENCE</scope>
    <source>
        <strain evidence="2">Pm04-4</strain>
    </source>
</reference>
<dbReference type="GO" id="GO:0008124">
    <property type="term" value="F:4-alpha-hydroxytetrahydrobiopterin dehydratase activity"/>
    <property type="evidence" value="ECO:0007669"/>
    <property type="project" value="UniProtKB-EC"/>
</dbReference>
<dbReference type="EMBL" id="JAPNTZ010000006">
    <property type="protein sequence ID" value="MCY1139991.1"/>
    <property type="molecule type" value="Genomic_DNA"/>
</dbReference>
<name>A0ABT4B0J5_9ACTN</name>
<dbReference type="RefSeq" id="WP_267564139.1">
    <property type="nucleotide sequence ID" value="NZ_JAPNTZ010000006.1"/>
</dbReference>
<comment type="caution">
    <text evidence="2">The sequence shown here is derived from an EMBL/GenBank/DDBJ whole genome shotgun (WGS) entry which is preliminary data.</text>
</comment>
<dbReference type="Gene3D" id="3.10.180.10">
    <property type="entry name" value="2,3-Dihydroxybiphenyl 1,2-Dioxygenase, domain 1"/>
    <property type="match status" value="1"/>
</dbReference>
<evidence type="ECO:0000313" key="2">
    <source>
        <dbReference type="EMBL" id="MCY1139991.1"/>
    </source>
</evidence>
<dbReference type="SUPFAM" id="SSF54593">
    <property type="entry name" value="Glyoxalase/Bleomycin resistance protein/Dihydroxybiphenyl dioxygenase"/>
    <property type="match status" value="1"/>
</dbReference>
<dbReference type="Proteomes" id="UP001151002">
    <property type="component" value="Unassembled WGS sequence"/>
</dbReference>
<proteinExistence type="predicted"/>
<dbReference type="Pfam" id="PF01329">
    <property type="entry name" value="Pterin_4a"/>
    <property type="match status" value="1"/>
</dbReference>
<accession>A0ABT4B0J5</accession>
<sequence>MEQRLSRQAASEAVGDDGWRLVLGALCSSVPVGSLAEGVEVASRAVAACGDHADGHLRIDVRPGQVVLTVQSRALGAVTDLDAELARTITAAGLKTEPGLDPAAPRTVQLLEIAVDALDIPAVRPFWQAVLAYADEPGAAADGPLVDPLGQGPAIWFQQMDQPRPQRNRLHFDISVPHDEAPHRIEAAVAAGGRILSDARAPSFWVLADPEGNEACVTTWQGRDK</sequence>
<feature type="domain" description="Glyoxalase-like" evidence="1">
    <location>
        <begin position="113"/>
        <end position="218"/>
    </location>
</feature>
<dbReference type="PANTHER" id="PTHR35908:SF1">
    <property type="entry name" value="CONSERVED PROTEIN"/>
    <property type="match status" value="1"/>
</dbReference>
<dbReference type="EC" id="4.2.1.96" evidence="2"/>
<gene>
    <name evidence="2" type="ORF">OWR29_18460</name>
</gene>
<evidence type="ECO:0000313" key="3">
    <source>
        <dbReference type="Proteomes" id="UP001151002"/>
    </source>
</evidence>
<dbReference type="InterPro" id="IPR041581">
    <property type="entry name" value="Glyoxalase_6"/>
</dbReference>
<dbReference type="Pfam" id="PF18029">
    <property type="entry name" value="Glyoxalase_6"/>
    <property type="match status" value="1"/>
</dbReference>